<evidence type="ECO:0000313" key="1">
    <source>
        <dbReference type="EMBL" id="MDZ7282275.1"/>
    </source>
</evidence>
<gene>
    <name evidence="1" type="ORF">N4G62_09575</name>
</gene>
<sequence length="143" mass="16001">MGLSVEYQHVQADRRSGRLSYRRVYPPELRPFIPGSPTELKRSLAGTDLSNPATVARYSEAACLWFDTVAKAEKLATQKYDKPTPAQIADLAHVFEVDWHQYEEASLTTGGGEYADQVLAGWEELLSDFIRPSQAHQVPLHVS</sequence>
<accession>A0ABU5LQR5</accession>
<dbReference type="EMBL" id="JAOBTW010000009">
    <property type="protein sequence ID" value="MDZ7282275.1"/>
    <property type="molecule type" value="Genomic_DNA"/>
</dbReference>
<evidence type="ECO:0008006" key="3">
    <source>
        <dbReference type="Google" id="ProtNLM"/>
    </source>
</evidence>
<keyword evidence="2" id="KW-1185">Reference proteome</keyword>
<reference evidence="2" key="1">
    <citation type="submission" date="2023-07" db="EMBL/GenBank/DDBJ databases">
        <title>Whole genome sequence analysis of rice epiphytic Sphingomonas sanguinis OsEp_Plm_15B2.</title>
        <authorList>
            <person name="Sahu K.P."/>
            <person name="Asharani P."/>
            <person name="Reddy B."/>
            <person name="Kumar A."/>
        </authorList>
    </citation>
    <scope>NUCLEOTIDE SEQUENCE [LARGE SCALE GENOMIC DNA]</scope>
    <source>
        <strain evidence="2">OsEp_Plm_15B2</strain>
    </source>
</reference>
<organism evidence="1 2">
    <name type="scientific">Sphingomonas sanguinis</name>
    <dbReference type="NCBI Taxonomy" id="33051"/>
    <lineage>
        <taxon>Bacteria</taxon>
        <taxon>Pseudomonadati</taxon>
        <taxon>Pseudomonadota</taxon>
        <taxon>Alphaproteobacteria</taxon>
        <taxon>Sphingomonadales</taxon>
        <taxon>Sphingomonadaceae</taxon>
        <taxon>Sphingomonas</taxon>
    </lineage>
</organism>
<proteinExistence type="predicted"/>
<evidence type="ECO:0000313" key="2">
    <source>
        <dbReference type="Proteomes" id="UP001292182"/>
    </source>
</evidence>
<protein>
    <recommendedName>
        <fullName evidence="3">Integrase</fullName>
    </recommendedName>
</protein>
<dbReference type="RefSeq" id="WP_322539341.1">
    <property type="nucleotide sequence ID" value="NZ_JAOBTW010000009.1"/>
</dbReference>
<name>A0ABU5LQR5_9SPHN</name>
<comment type="caution">
    <text evidence="1">The sequence shown here is derived from an EMBL/GenBank/DDBJ whole genome shotgun (WGS) entry which is preliminary data.</text>
</comment>
<dbReference type="Proteomes" id="UP001292182">
    <property type="component" value="Unassembled WGS sequence"/>
</dbReference>